<dbReference type="PANTHER" id="PTHR19308">
    <property type="entry name" value="PHOSPHATIDYLCHOLINE TRANSFER PROTEIN"/>
    <property type="match status" value="1"/>
</dbReference>
<dbReference type="GO" id="GO:0006869">
    <property type="term" value="P:lipid transport"/>
    <property type="evidence" value="ECO:0007669"/>
    <property type="project" value="UniProtKB-KW"/>
</dbReference>
<evidence type="ECO:0000313" key="14">
    <source>
        <dbReference type="WBParaSite" id="Gr19_v10_g1256.t1"/>
    </source>
</evidence>
<dbReference type="PANTHER" id="PTHR19308:SF8">
    <property type="entry name" value="STAR-RELATED LIPID TRANSFER PROTEIN 7, MITOCHONDRIAL"/>
    <property type="match status" value="1"/>
</dbReference>
<dbReference type="Pfam" id="PF01852">
    <property type="entry name" value="START"/>
    <property type="match status" value="1"/>
</dbReference>
<keyword evidence="13" id="KW-1185">Reference proteome</keyword>
<keyword evidence="5" id="KW-0007">Acetylation</keyword>
<evidence type="ECO:0000256" key="4">
    <source>
        <dbReference type="ARBA" id="ARBA00022553"/>
    </source>
</evidence>
<evidence type="ECO:0000256" key="3">
    <source>
        <dbReference type="ARBA" id="ARBA00022490"/>
    </source>
</evidence>
<dbReference type="SUPFAM" id="SSF55961">
    <property type="entry name" value="Bet v1-like"/>
    <property type="match status" value="1"/>
</dbReference>
<protein>
    <recommendedName>
        <fullName evidence="9">Phosphatidylcholine transfer protein</fullName>
    </recommendedName>
    <alternativeName>
        <fullName evidence="11">START domain-containing protein 2</fullName>
    </alternativeName>
    <alternativeName>
        <fullName evidence="10">StAR-related lipid transfer protein 2</fullName>
    </alternativeName>
</protein>
<evidence type="ECO:0000256" key="1">
    <source>
        <dbReference type="ARBA" id="ARBA00004496"/>
    </source>
</evidence>
<evidence type="ECO:0000256" key="10">
    <source>
        <dbReference type="ARBA" id="ARBA00077188"/>
    </source>
</evidence>
<evidence type="ECO:0000256" key="5">
    <source>
        <dbReference type="ARBA" id="ARBA00022990"/>
    </source>
</evidence>
<dbReference type="InterPro" id="IPR051213">
    <property type="entry name" value="START_lipid_transfer"/>
</dbReference>
<evidence type="ECO:0000256" key="8">
    <source>
        <dbReference type="ARBA" id="ARBA00063535"/>
    </source>
</evidence>
<proteinExistence type="predicted"/>
<name>A0A914H285_GLORO</name>
<dbReference type="PROSITE" id="PS50848">
    <property type="entry name" value="START"/>
    <property type="match status" value="1"/>
</dbReference>
<evidence type="ECO:0000256" key="7">
    <source>
        <dbReference type="ARBA" id="ARBA00023121"/>
    </source>
</evidence>
<reference evidence="14" key="1">
    <citation type="submission" date="2022-11" db="UniProtKB">
        <authorList>
            <consortium name="WormBaseParasite"/>
        </authorList>
    </citation>
    <scope>IDENTIFICATION</scope>
</reference>
<sequence length="283" mass="33200">MFFRLRSLQRFSLNCKLCIARFSMAFSRRIFRDQLSIVLRNRRNLLFAAASLVGVSFDSHSTLDEEYMRIKRECKHCDPFFPPEPDEGWELFWCNAKLAVYRRRLVANGGNCVYEYRCIGTYDDISPNDFVTVQEDITCRLQWDKNVNSLDVLDIDYNTGTQVIRWESKYPYPLWPRLYIFARRQFVDRQGKQIVVLNRSLNKDKYPDPSQTTVRVDCYESTLIVRAHGKLDENGLDFVLSYHDDTKSPIPQKIYQYGVNVIGPSFLEEVHRAALTFAGAKKR</sequence>
<evidence type="ECO:0000256" key="9">
    <source>
        <dbReference type="ARBA" id="ARBA00069061"/>
    </source>
</evidence>
<dbReference type="GO" id="GO:0008289">
    <property type="term" value="F:lipid binding"/>
    <property type="evidence" value="ECO:0007669"/>
    <property type="project" value="UniProtKB-KW"/>
</dbReference>
<comment type="subcellular location">
    <subcellularLocation>
        <location evidence="1">Cytoplasm</location>
    </subcellularLocation>
</comment>
<evidence type="ECO:0000256" key="2">
    <source>
        <dbReference type="ARBA" id="ARBA00022448"/>
    </source>
</evidence>
<dbReference type="Gene3D" id="3.30.530.20">
    <property type="match status" value="1"/>
</dbReference>
<dbReference type="InterPro" id="IPR023393">
    <property type="entry name" value="START-like_dom_sf"/>
</dbReference>
<dbReference type="Proteomes" id="UP000887572">
    <property type="component" value="Unplaced"/>
</dbReference>
<evidence type="ECO:0000256" key="6">
    <source>
        <dbReference type="ARBA" id="ARBA00023055"/>
    </source>
</evidence>
<comment type="subunit">
    <text evidence="8">Interacts with ACOT13/THEM2.</text>
</comment>
<dbReference type="InterPro" id="IPR002913">
    <property type="entry name" value="START_lipid-bd_dom"/>
</dbReference>
<accession>A0A914H285</accession>
<feature type="domain" description="START" evidence="12">
    <location>
        <begin position="86"/>
        <end position="279"/>
    </location>
</feature>
<keyword evidence="4" id="KW-0597">Phosphoprotein</keyword>
<dbReference type="WBParaSite" id="Gr19_v10_g1256.t1">
    <property type="protein sequence ID" value="Gr19_v10_g1256.t1"/>
    <property type="gene ID" value="Gr19_v10_g1256"/>
</dbReference>
<dbReference type="GO" id="GO:0005829">
    <property type="term" value="C:cytosol"/>
    <property type="evidence" value="ECO:0007669"/>
    <property type="project" value="UniProtKB-ARBA"/>
</dbReference>
<dbReference type="SMART" id="SM00234">
    <property type="entry name" value="START"/>
    <property type="match status" value="1"/>
</dbReference>
<evidence type="ECO:0000259" key="12">
    <source>
        <dbReference type="PROSITE" id="PS50848"/>
    </source>
</evidence>
<keyword evidence="3" id="KW-0963">Cytoplasm</keyword>
<evidence type="ECO:0000313" key="13">
    <source>
        <dbReference type="Proteomes" id="UP000887572"/>
    </source>
</evidence>
<organism evidence="13 14">
    <name type="scientific">Globodera rostochiensis</name>
    <name type="common">Golden nematode worm</name>
    <name type="synonym">Heterodera rostochiensis</name>
    <dbReference type="NCBI Taxonomy" id="31243"/>
    <lineage>
        <taxon>Eukaryota</taxon>
        <taxon>Metazoa</taxon>
        <taxon>Ecdysozoa</taxon>
        <taxon>Nematoda</taxon>
        <taxon>Chromadorea</taxon>
        <taxon>Rhabditida</taxon>
        <taxon>Tylenchina</taxon>
        <taxon>Tylenchomorpha</taxon>
        <taxon>Tylenchoidea</taxon>
        <taxon>Heteroderidae</taxon>
        <taxon>Heteroderinae</taxon>
        <taxon>Globodera</taxon>
    </lineage>
</organism>
<keyword evidence="2" id="KW-0813">Transport</keyword>
<dbReference type="FunFam" id="3.30.530.20:FF:000017">
    <property type="entry name" value="Phosphatidylcholine transfer protein, putative"/>
    <property type="match status" value="1"/>
</dbReference>
<dbReference type="AlphaFoldDB" id="A0A914H285"/>
<evidence type="ECO:0000256" key="11">
    <source>
        <dbReference type="ARBA" id="ARBA00079049"/>
    </source>
</evidence>
<keyword evidence="6" id="KW-0445">Lipid transport</keyword>
<keyword evidence="7" id="KW-0446">Lipid-binding</keyword>